<proteinExistence type="predicted"/>
<reference evidence="2" key="1">
    <citation type="journal article" date="2019" name="Int. J. Syst. Evol. Microbiol.">
        <title>The Global Catalogue of Microorganisms (GCM) 10K type strain sequencing project: providing services to taxonomists for standard genome sequencing and annotation.</title>
        <authorList>
            <consortium name="The Broad Institute Genomics Platform"/>
            <consortium name="The Broad Institute Genome Sequencing Center for Infectious Disease"/>
            <person name="Wu L."/>
            <person name="Ma J."/>
        </authorList>
    </citation>
    <scope>NUCLEOTIDE SEQUENCE [LARGE SCALE GENOMIC DNA]</scope>
    <source>
        <strain evidence="2">CCUG 53903</strain>
    </source>
</reference>
<sequence>MIAEGPSRCMAASLGVAFEVIARSNRPSSIAIISWSGHDGL</sequence>
<gene>
    <name evidence="1" type="ORF">ACFPZ3_54035</name>
</gene>
<evidence type="ECO:0000313" key="1">
    <source>
        <dbReference type="EMBL" id="MFC5832826.1"/>
    </source>
</evidence>
<dbReference type="EMBL" id="JBHSPA010000085">
    <property type="protein sequence ID" value="MFC5832826.1"/>
    <property type="molecule type" value="Genomic_DNA"/>
</dbReference>
<keyword evidence="2" id="KW-1185">Reference proteome</keyword>
<protein>
    <submittedName>
        <fullName evidence="1">Uncharacterized protein</fullName>
    </submittedName>
</protein>
<evidence type="ECO:0000313" key="2">
    <source>
        <dbReference type="Proteomes" id="UP001596058"/>
    </source>
</evidence>
<accession>A0ABW1D816</accession>
<organism evidence="1 2">
    <name type="scientific">Nonomuraea insulae</name>
    <dbReference type="NCBI Taxonomy" id="1616787"/>
    <lineage>
        <taxon>Bacteria</taxon>
        <taxon>Bacillati</taxon>
        <taxon>Actinomycetota</taxon>
        <taxon>Actinomycetes</taxon>
        <taxon>Streptosporangiales</taxon>
        <taxon>Streptosporangiaceae</taxon>
        <taxon>Nonomuraea</taxon>
    </lineage>
</organism>
<dbReference type="Proteomes" id="UP001596058">
    <property type="component" value="Unassembled WGS sequence"/>
</dbReference>
<dbReference type="RefSeq" id="WP_379522258.1">
    <property type="nucleotide sequence ID" value="NZ_JBHSPA010000085.1"/>
</dbReference>
<name>A0ABW1D816_9ACTN</name>
<comment type="caution">
    <text evidence="1">The sequence shown here is derived from an EMBL/GenBank/DDBJ whole genome shotgun (WGS) entry which is preliminary data.</text>
</comment>